<dbReference type="AlphaFoldDB" id="A0A6B0GJT9"/>
<evidence type="ECO:0000313" key="2">
    <source>
        <dbReference type="Proteomes" id="UP000451471"/>
    </source>
</evidence>
<dbReference type="EMBL" id="WSZK01000014">
    <property type="protein sequence ID" value="MWG34097.1"/>
    <property type="molecule type" value="Genomic_DNA"/>
</dbReference>
<evidence type="ECO:0008006" key="3">
    <source>
        <dbReference type="Google" id="ProtNLM"/>
    </source>
</evidence>
<proteinExistence type="predicted"/>
<evidence type="ECO:0000313" key="1">
    <source>
        <dbReference type="EMBL" id="MWG34097.1"/>
    </source>
</evidence>
<organism evidence="1 2">
    <name type="scientific">Halomarina oriensis</name>
    <dbReference type="NCBI Taxonomy" id="671145"/>
    <lineage>
        <taxon>Archaea</taxon>
        <taxon>Methanobacteriati</taxon>
        <taxon>Methanobacteriota</taxon>
        <taxon>Stenosarchaea group</taxon>
        <taxon>Halobacteria</taxon>
        <taxon>Halobacteriales</taxon>
        <taxon>Natronomonadaceae</taxon>
        <taxon>Halomarina</taxon>
    </lineage>
</organism>
<sequence>MAEFPDERQLVLRARSQLAQWTRNARSEAYTELFEGDHPILTDGERRLLDAVDSELERNGGDGVWGTDQYGIHTAGTSSSDTALGVVCVYHPQITEDSVLRGREGLDDETEERLNEALWRYSERVATLVEADLDEFVRQARR</sequence>
<dbReference type="Proteomes" id="UP000451471">
    <property type="component" value="Unassembled WGS sequence"/>
</dbReference>
<gene>
    <name evidence="1" type="ORF">GQS65_06260</name>
</gene>
<keyword evidence="2" id="KW-1185">Reference proteome</keyword>
<protein>
    <recommendedName>
        <fullName evidence="3">PFL domain-containing protein</fullName>
    </recommendedName>
</protein>
<reference evidence="1 2" key="1">
    <citation type="submission" date="2019-12" db="EMBL/GenBank/DDBJ databases">
        <title>Halocatena pleomorpha gen. nov. sp. nov., an extremely halophilic archaeon of family Halobacteriaceae isolated from saltpan soil.</title>
        <authorList>
            <person name="Pal Y."/>
            <person name="Verma A."/>
            <person name="Krishnamurthi S."/>
            <person name="Kumar P."/>
        </authorList>
    </citation>
    <scope>NUCLEOTIDE SEQUENCE [LARGE SCALE GENOMIC DNA]</scope>
    <source>
        <strain evidence="1 2">JCM 16495</strain>
    </source>
</reference>
<name>A0A6B0GJT9_9EURY</name>
<comment type="caution">
    <text evidence="1">The sequence shown here is derived from an EMBL/GenBank/DDBJ whole genome shotgun (WGS) entry which is preliminary data.</text>
</comment>
<accession>A0A6B0GJT9</accession>
<dbReference type="InterPro" id="IPR055961">
    <property type="entry name" value="DUF7539"/>
</dbReference>
<dbReference type="OrthoDB" id="258681at2157"/>
<dbReference type="Pfam" id="PF24383">
    <property type="entry name" value="DUF7539"/>
    <property type="match status" value="1"/>
</dbReference>
<dbReference type="RefSeq" id="WP_158203814.1">
    <property type="nucleotide sequence ID" value="NZ_WSZK01000014.1"/>
</dbReference>